<keyword evidence="3" id="KW-0547">Nucleotide-binding</keyword>
<dbReference type="Gene3D" id="3.40.50.300">
    <property type="entry name" value="P-loop containing nucleotide triphosphate hydrolases"/>
    <property type="match status" value="1"/>
</dbReference>
<accession>A0A212LXA2</accession>
<dbReference type="GO" id="GO:0006235">
    <property type="term" value="P:dTTP biosynthetic process"/>
    <property type="evidence" value="ECO:0007669"/>
    <property type="project" value="TreeGrafter"/>
</dbReference>
<dbReference type="GO" id="GO:0006233">
    <property type="term" value="P:dTDP biosynthetic process"/>
    <property type="evidence" value="ECO:0007669"/>
    <property type="project" value="TreeGrafter"/>
</dbReference>
<comment type="similarity">
    <text evidence="1">Belongs to the thymidylate kinase family.</text>
</comment>
<name>A0A212LXA2_9FIRM</name>
<dbReference type="InterPro" id="IPR027417">
    <property type="entry name" value="P-loop_NTPase"/>
</dbReference>
<keyword evidence="4" id="KW-0067">ATP-binding</keyword>
<reference evidence="6" key="1">
    <citation type="submission" date="2016-08" db="EMBL/GenBank/DDBJ databases">
        <authorList>
            <person name="Seilhamer J.J."/>
        </authorList>
    </citation>
    <scope>NUCLEOTIDE SEQUENCE</scope>
    <source>
        <strain evidence="6">86</strain>
    </source>
</reference>
<evidence type="ECO:0000256" key="1">
    <source>
        <dbReference type="ARBA" id="ARBA00009776"/>
    </source>
</evidence>
<dbReference type="FunFam" id="3.40.50.300:FF:002288">
    <property type="entry name" value="Probable thymidylate kinase"/>
    <property type="match status" value="1"/>
</dbReference>
<dbReference type="InterPro" id="IPR039430">
    <property type="entry name" value="Thymidylate_kin-like_dom"/>
</dbReference>
<feature type="domain" description="Thymidylate kinase-like" evidence="5">
    <location>
        <begin position="8"/>
        <end position="193"/>
    </location>
</feature>
<dbReference type="GO" id="GO:0005524">
    <property type="term" value="F:ATP binding"/>
    <property type="evidence" value="ECO:0007669"/>
    <property type="project" value="UniProtKB-KW"/>
</dbReference>
<dbReference type="GO" id="GO:0005829">
    <property type="term" value="C:cytosol"/>
    <property type="evidence" value="ECO:0007669"/>
    <property type="project" value="TreeGrafter"/>
</dbReference>
<sequence>MRGKLIVIEGTDGSGKATQSGKLAARLAAEGFTVRKVDYPNYQSQSSALVKMYLNGEFGERPEDVNAYAASAFYAVDRIASYKKEWEEFYLNGGIVIADRYTTSNMIHQAAKIKDKAEKDRYLEWLWDFEFTKCGLPVPDKVFFLAMPPAVSRELMRGRENKAGNTKDIHEQDSDYLSYCFDNACEIAAAFGWHKVDCTDSGQIKTIEQIHEEIYQALHSMISRA</sequence>
<dbReference type="RefSeq" id="WP_288184851.1">
    <property type="nucleotide sequence ID" value="NZ_LT608335.1"/>
</dbReference>
<dbReference type="SUPFAM" id="SSF52540">
    <property type="entry name" value="P-loop containing nucleoside triphosphate hydrolases"/>
    <property type="match status" value="1"/>
</dbReference>
<evidence type="ECO:0000256" key="2">
    <source>
        <dbReference type="ARBA" id="ARBA00017144"/>
    </source>
</evidence>
<proteinExistence type="inferred from homology"/>
<evidence type="ECO:0000256" key="3">
    <source>
        <dbReference type="ARBA" id="ARBA00022741"/>
    </source>
</evidence>
<keyword evidence="6" id="KW-0808">Transferase</keyword>
<organism evidence="6">
    <name type="scientific">uncultured Sporomusa sp</name>
    <dbReference type="NCBI Taxonomy" id="307249"/>
    <lineage>
        <taxon>Bacteria</taxon>
        <taxon>Bacillati</taxon>
        <taxon>Bacillota</taxon>
        <taxon>Negativicutes</taxon>
        <taxon>Selenomonadales</taxon>
        <taxon>Sporomusaceae</taxon>
        <taxon>Sporomusa</taxon>
        <taxon>environmental samples</taxon>
    </lineage>
</organism>
<dbReference type="PANTHER" id="PTHR10344:SF4">
    <property type="entry name" value="UMP-CMP KINASE 2, MITOCHONDRIAL"/>
    <property type="match status" value="1"/>
</dbReference>
<dbReference type="GO" id="GO:0004798">
    <property type="term" value="F:dTMP kinase activity"/>
    <property type="evidence" value="ECO:0007669"/>
    <property type="project" value="TreeGrafter"/>
</dbReference>
<dbReference type="CDD" id="cd01672">
    <property type="entry name" value="TMPK"/>
    <property type="match status" value="1"/>
</dbReference>
<evidence type="ECO:0000256" key="4">
    <source>
        <dbReference type="ARBA" id="ARBA00022840"/>
    </source>
</evidence>
<dbReference type="Pfam" id="PF02223">
    <property type="entry name" value="Thymidylate_kin"/>
    <property type="match status" value="1"/>
</dbReference>
<protein>
    <recommendedName>
        <fullName evidence="2">Thymidylate kinase</fullName>
    </recommendedName>
</protein>
<dbReference type="EMBL" id="FMJE01000004">
    <property type="protein sequence ID" value="SCM82087.1"/>
    <property type="molecule type" value="Genomic_DNA"/>
</dbReference>
<dbReference type="PANTHER" id="PTHR10344">
    <property type="entry name" value="THYMIDYLATE KINASE"/>
    <property type="match status" value="1"/>
</dbReference>
<evidence type="ECO:0000313" key="6">
    <source>
        <dbReference type="EMBL" id="SCM82087.1"/>
    </source>
</evidence>
<keyword evidence="6" id="KW-0418">Kinase</keyword>
<dbReference type="GO" id="GO:0006227">
    <property type="term" value="P:dUDP biosynthetic process"/>
    <property type="evidence" value="ECO:0007669"/>
    <property type="project" value="TreeGrafter"/>
</dbReference>
<gene>
    <name evidence="6" type="primary">tmk</name>
    <name evidence="6" type="ORF">KL86SPO_40572</name>
</gene>
<dbReference type="AlphaFoldDB" id="A0A212LXA2"/>
<evidence type="ECO:0000259" key="5">
    <source>
        <dbReference type="Pfam" id="PF02223"/>
    </source>
</evidence>